<keyword evidence="13" id="KW-0675">Receptor</keyword>
<reference evidence="13 14" key="1">
    <citation type="submission" date="2020-02" db="EMBL/GenBank/DDBJ databases">
        <title>Balneolaceae bacterium YR4-1, complete genome.</title>
        <authorList>
            <person name="Li Y."/>
            <person name="Wu S."/>
        </authorList>
    </citation>
    <scope>NUCLEOTIDE SEQUENCE [LARGE SCALE GENOMIC DNA]</scope>
    <source>
        <strain evidence="13 14">YR4-1</strain>
    </source>
</reference>
<name>A0A6M1T6V5_9BACT</name>
<keyword evidence="4 8" id="KW-0812">Transmembrane</keyword>
<dbReference type="PROSITE" id="PS52016">
    <property type="entry name" value="TONB_DEPENDENT_REC_3"/>
    <property type="match status" value="1"/>
</dbReference>
<dbReference type="SUPFAM" id="SSF56935">
    <property type="entry name" value="Porins"/>
    <property type="match status" value="1"/>
</dbReference>
<evidence type="ECO:0000256" key="6">
    <source>
        <dbReference type="ARBA" id="ARBA00023136"/>
    </source>
</evidence>
<keyword evidence="2 8" id="KW-0813">Transport</keyword>
<dbReference type="SUPFAM" id="SSF49464">
    <property type="entry name" value="Carboxypeptidase regulatory domain-like"/>
    <property type="match status" value="1"/>
</dbReference>
<dbReference type="AlphaFoldDB" id="A0A6M1T6V5"/>
<evidence type="ECO:0000256" key="4">
    <source>
        <dbReference type="ARBA" id="ARBA00022692"/>
    </source>
</evidence>
<keyword evidence="6 8" id="KW-0472">Membrane</keyword>
<keyword evidence="5 9" id="KW-0798">TonB box</keyword>
<dbReference type="Pfam" id="PF07715">
    <property type="entry name" value="Plug"/>
    <property type="match status" value="1"/>
</dbReference>
<organism evidence="13 14">
    <name type="scientific">Halalkalibaculum roseum</name>
    <dbReference type="NCBI Taxonomy" id="2709311"/>
    <lineage>
        <taxon>Bacteria</taxon>
        <taxon>Pseudomonadati</taxon>
        <taxon>Balneolota</taxon>
        <taxon>Balneolia</taxon>
        <taxon>Balneolales</taxon>
        <taxon>Balneolaceae</taxon>
        <taxon>Halalkalibaculum</taxon>
    </lineage>
</organism>
<proteinExistence type="inferred from homology"/>
<dbReference type="Gene3D" id="2.170.130.10">
    <property type="entry name" value="TonB-dependent receptor, plug domain"/>
    <property type="match status" value="1"/>
</dbReference>
<comment type="caution">
    <text evidence="13">The sequence shown here is derived from an EMBL/GenBank/DDBJ whole genome shotgun (WGS) entry which is preliminary data.</text>
</comment>
<comment type="similarity">
    <text evidence="8 9">Belongs to the TonB-dependent receptor family.</text>
</comment>
<dbReference type="Pfam" id="PF00593">
    <property type="entry name" value="TonB_dep_Rec_b-barrel"/>
    <property type="match status" value="1"/>
</dbReference>
<evidence type="ECO:0000256" key="2">
    <source>
        <dbReference type="ARBA" id="ARBA00022448"/>
    </source>
</evidence>
<protein>
    <submittedName>
        <fullName evidence="13">TonB-dependent receptor</fullName>
    </submittedName>
</protein>
<dbReference type="NCBIfam" id="TIGR04057">
    <property type="entry name" value="SusC_RagA_signa"/>
    <property type="match status" value="1"/>
</dbReference>
<dbReference type="InterPro" id="IPR023997">
    <property type="entry name" value="TonB-dep_OMP_SusC/RagA_CS"/>
</dbReference>
<keyword evidence="10" id="KW-0732">Signal</keyword>
<dbReference type="Gene3D" id="2.40.170.20">
    <property type="entry name" value="TonB-dependent receptor, beta-barrel domain"/>
    <property type="match status" value="1"/>
</dbReference>
<evidence type="ECO:0000256" key="10">
    <source>
        <dbReference type="SAM" id="SignalP"/>
    </source>
</evidence>
<comment type="subcellular location">
    <subcellularLocation>
        <location evidence="1 8">Cell outer membrane</location>
        <topology evidence="1 8">Multi-pass membrane protein</topology>
    </subcellularLocation>
</comment>
<dbReference type="InterPro" id="IPR036942">
    <property type="entry name" value="Beta-barrel_TonB_sf"/>
</dbReference>
<dbReference type="InterPro" id="IPR039426">
    <property type="entry name" value="TonB-dep_rcpt-like"/>
</dbReference>
<evidence type="ECO:0000313" key="13">
    <source>
        <dbReference type="EMBL" id="NGP76003.1"/>
    </source>
</evidence>
<dbReference type="Gene3D" id="2.60.40.1120">
    <property type="entry name" value="Carboxypeptidase-like, regulatory domain"/>
    <property type="match status" value="1"/>
</dbReference>
<sequence length="1092" mass="119669">MQPKSPTHFLFNYFKSYLSKPIFLTLTLLLLAGSAYAQTLNVSGTVTDETTGETLPGVNVAIVGTTTGTSTNSQGGYQLTASPNDTLRFSFVGYQTSVVPINGRAVVNVVMSPVIISGSQLVVVGYSTQKKEDLTGSVSVVDLESMNSQPNAQVANQLQGQASGVTVISSGQPGEEPALRIRGINTFGNNEPLYIVDGVPTQNINDLNNNDIASMQVLKDAAAASIYGSRAANGVIVITTKKGQGDVQINYDAYYGYQVPPSGNVWDIMSPQDMANSVWQAQINAGITPSHPQYGSGSSPVLPDFIDPPGSMASSVDVDNYFLDPFYTDPSQLGTFVYITRANKSGTDWFDEVFSPAGNMSHNLSVSGGGDMGNYLFSFNYRDQDGTLMEQRLTRYTVRANTSFDVSDNIRIGENLAYSVSENPQFGTLDEDGPIGMSYREQPIIPVYDVGGNYAGTHAEGLGNPQNPVAVAQRTRNNEFTNSRLFGNLFAEVDLWENRILFKTSIGGELYSGSGNSFIYPQYENSENTTTNQYNADSYYGYNYTWTNTINYQETFNGVHNVEVLLGTEAYKNSGQNLGGSTQDFFSFDPNFTNLSTGSGTKTNYSFRYEDTLFSLFGRVDYNYDDRYLVSGTLRRDGSSKFLDNQWGLFPAASIGWRVTQEDFFPEIDWLTDLKLRAGYGIMGNQLNVDSNNPYTLFAPNPVSTYYATDGSNSNNQLGFSQSRIGNPGAKWEKNISTNIGIDATLFDGRLEVIADYYKKDIEDLLFNPSLPATAGSASQPFVNVGNMSNTGFDLSLRTFGTLTGEIQYNANVSFTTYNNEIKKISDDAQFFEQAFNRFGASGIVRNAVGHPVSSFYGYQIEGFWDDQGEIDDANAGAPSGTYQDGIGIGRFRYADLDGDGQITPDDRTFLGNPNPDFTYGINLGLNYKAFDFSMFWYGSQGNDIWNQVKWWTDFYANFGGAKSNTLLYDSWTPDNPNASAPILEAATSFSSNEVQNSYYVENGSYLRLKNLQLGYTLPVDVIEKVGLSKLRIYVQAANLFTITNYSGPDPEIGFNPSTTDPNDGGSPTAFGIDEGAYPSHREFIIGINLSY</sequence>
<keyword evidence="14" id="KW-1185">Reference proteome</keyword>
<evidence type="ECO:0000256" key="3">
    <source>
        <dbReference type="ARBA" id="ARBA00022452"/>
    </source>
</evidence>
<feature type="chain" id="PRO_5026667490" evidence="10">
    <location>
        <begin position="38"/>
        <end position="1092"/>
    </location>
</feature>
<dbReference type="InterPro" id="IPR037066">
    <property type="entry name" value="Plug_dom_sf"/>
</dbReference>
<dbReference type="InterPro" id="IPR012910">
    <property type="entry name" value="Plug_dom"/>
</dbReference>
<accession>A0A6M1T6V5</accession>
<dbReference type="GO" id="GO:0009279">
    <property type="term" value="C:cell outer membrane"/>
    <property type="evidence" value="ECO:0007669"/>
    <property type="project" value="UniProtKB-SubCell"/>
</dbReference>
<keyword evidence="3 8" id="KW-1134">Transmembrane beta strand</keyword>
<dbReference type="Proteomes" id="UP000473278">
    <property type="component" value="Unassembled WGS sequence"/>
</dbReference>
<dbReference type="InterPro" id="IPR008969">
    <property type="entry name" value="CarboxyPept-like_regulatory"/>
</dbReference>
<feature type="domain" description="TonB-dependent receptor-like beta-barrel" evidence="11">
    <location>
        <begin position="427"/>
        <end position="1040"/>
    </location>
</feature>
<keyword evidence="7 8" id="KW-0998">Cell outer membrane</keyword>
<evidence type="ECO:0000256" key="7">
    <source>
        <dbReference type="ARBA" id="ARBA00023237"/>
    </source>
</evidence>
<dbReference type="InterPro" id="IPR023996">
    <property type="entry name" value="TonB-dep_OMP_SusC/RagA"/>
</dbReference>
<gene>
    <name evidence="13" type="ORF">G3570_05140</name>
</gene>
<feature type="domain" description="TonB-dependent receptor plug" evidence="12">
    <location>
        <begin position="131"/>
        <end position="235"/>
    </location>
</feature>
<evidence type="ECO:0000313" key="14">
    <source>
        <dbReference type="Proteomes" id="UP000473278"/>
    </source>
</evidence>
<evidence type="ECO:0000259" key="12">
    <source>
        <dbReference type="Pfam" id="PF07715"/>
    </source>
</evidence>
<dbReference type="NCBIfam" id="TIGR04056">
    <property type="entry name" value="OMP_RagA_SusC"/>
    <property type="match status" value="1"/>
</dbReference>
<feature type="signal peptide" evidence="10">
    <location>
        <begin position="1"/>
        <end position="37"/>
    </location>
</feature>
<dbReference type="Pfam" id="PF13715">
    <property type="entry name" value="CarbopepD_reg_2"/>
    <property type="match status" value="1"/>
</dbReference>
<evidence type="ECO:0000256" key="1">
    <source>
        <dbReference type="ARBA" id="ARBA00004571"/>
    </source>
</evidence>
<evidence type="ECO:0000256" key="8">
    <source>
        <dbReference type="PROSITE-ProRule" id="PRU01360"/>
    </source>
</evidence>
<dbReference type="EMBL" id="JAALLT010000002">
    <property type="protein sequence ID" value="NGP76003.1"/>
    <property type="molecule type" value="Genomic_DNA"/>
</dbReference>
<evidence type="ECO:0000256" key="5">
    <source>
        <dbReference type="ARBA" id="ARBA00023077"/>
    </source>
</evidence>
<evidence type="ECO:0000256" key="9">
    <source>
        <dbReference type="RuleBase" id="RU003357"/>
    </source>
</evidence>
<dbReference type="InterPro" id="IPR000531">
    <property type="entry name" value="Beta-barrel_TonB"/>
</dbReference>
<evidence type="ECO:0000259" key="11">
    <source>
        <dbReference type="Pfam" id="PF00593"/>
    </source>
</evidence>